<dbReference type="AlphaFoldDB" id="A0A2U1KEU4"/>
<sequence length="633" mass="70397">MEEMSGLVKSLDASFILSSPPPLYSATDSNNSLPICPESFSCPKMVPFKYPFYSVSDTRCGLIKVNCTSEGGEIQFGEHSYPTFGKFDSQSSVVIVNTTFENLVKNESCEALMNNFTSPSPLLFSFSVDPFITLFKCANNRSYAEQMDAYFGQRNYSNHSRCNDYNFYYKYSVSNATVPSNLPHTCQVIQLPLLVRRPRDHKELDETKIFTLLSSFVYISLQLSPSCTGCIKKGGQCHTNTGLFQCLNAKNGKPGRNLILILVLAGSAFILVLCPVIFTIRHLYKNSSFLRFSSKDKSPGLEDGSICFSVSVFSYAELEDATRNFDPSQELGGGGFGTVYYELISSMVAVDLNRSQDDISLANLALNRIQKCELDQLIDPILVTDSKGEMMAMITSVAELAFRCLQYHSEMRPTMNEVLDVLMEIQGEGRIDDHDSIIHLETDKTTPPSETSDKLAKILISGLSNKGKLQDGREVAVKRLYEHNYNRVQQSQDEISLANLALNRIQRCELDQLIDPILVTDSKGEMMAMITSVAELAFRCLQYHSEMRPAMNEVLDVLMEIQGEGRIDDHDSIVHLETDKAPPPSETSDKVVLLKDFLPSPVSVTNEWQSETSASTTISSSGDGLSMKNSTSK</sequence>
<feature type="region of interest" description="Disordered" evidence="3">
    <location>
        <begin position="605"/>
        <end position="633"/>
    </location>
</feature>
<keyword evidence="4" id="KW-0812">Transmembrane</keyword>
<proteinExistence type="predicted"/>
<evidence type="ECO:0000313" key="5">
    <source>
        <dbReference type="EMBL" id="PWA35297.1"/>
    </source>
</evidence>
<dbReference type="PANTHER" id="PTHR46008:SF25">
    <property type="entry name" value="PROTEIN KINASE DOMAIN-CONTAINING PROTEIN"/>
    <property type="match status" value="1"/>
</dbReference>
<keyword evidence="5" id="KW-0430">Lectin</keyword>
<comment type="caution">
    <text evidence="5">The sequence shown here is derived from an EMBL/GenBank/DDBJ whole genome shotgun (WGS) entry which is preliminary data.</text>
</comment>
<keyword evidence="6" id="KW-1185">Reference proteome</keyword>
<feature type="transmembrane region" description="Helical" evidence="4">
    <location>
        <begin position="258"/>
        <end position="284"/>
    </location>
</feature>
<keyword evidence="2" id="KW-0067">ATP-binding</keyword>
<evidence type="ECO:0000256" key="1">
    <source>
        <dbReference type="ARBA" id="ARBA00022741"/>
    </source>
</evidence>
<keyword evidence="5" id="KW-0418">Kinase</keyword>
<keyword evidence="1" id="KW-0547">Nucleotide-binding</keyword>
<organism evidence="5 6">
    <name type="scientific">Artemisia annua</name>
    <name type="common">Sweet wormwood</name>
    <dbReference type="NCBI Taxonomy" id="35608"/>
    <lineage>
        <taxon>Eukaryota</taxon>
        <taxon>Viridiplantae</taxon>
        <taxon>Streptophyta</taxon>
        <taxon>Embryophyta</taxon>
        <taxon>Tracheophyta</taxon>
        <taxon>Spermatophyta</taxon>
        <taxon>Magnoliopsida</taxon>
        <taxon>eudicotyledons</taxon>
        <taxon>Gunneridae</taxon>
        <taxon>Pentapetalae</taxon>
        <taxon>asterids</taxon>
        <taxon>campanulids</taxon>
        <taxon>Asterales</taxon>
        <taxon>Asteraceae</taxon>
        <taxon>Asteroideae</taxon>
        <taxon>Anthemideae</taxon>
        <taxon>Artemisiinae</taxon>
        <taxon>Artemisia</taxon>
    </lineage>
</organism>
<dbReference type="OrthoDB" id="1716193at2759"/>
<dbReference type="PANTHER" id="PTHR46008">
    <property type="entry name" value="LEAF RUST 10 DISEASE-RESISTANCE LOCUS RECEPTOR-LIKE PROTEIN KINASE-LIKE 1.4"/>
    <property type="match status" value="1"/>
</dbReference>
<dbReference type="GO" id="GO:0030246">
    <property type="term" value="F:carbohydrate binding"/>
    <property type="evidence" value="ECO:0007669"/>
    <property type="project" value="UniProtKB-KW"/>
</dbReference>
<evidence type="ECO:0000256" key="4">
    <source>
        <dbReference type="SAM" id="Phobius"/>
    </source>
</evidence>
<reference evidence="5 6" key="1">
    <citation type="journal article" date="2018" name="Mol. Plant">
        <title>The genome of Artemisia annua provides insight into the evolution of Asteraceae family and artemisinin biosynthesis.</title>
        <authorList>
            <person name="Shen Q."/>
            <person name="Zhang L."/>
            <person name="Liao Z."/>
            <person name="Wang S."/>
            <person name="Yan T."/>
            <person name="Shi P."/>
            <person name="Liu M."/>
            <person name="Fu X."/>
            <person name="Pan Q."/>
            <person name="Wang Y."/>
            <person name="Lv Z."/>
            <person name="Lu X."/>
            <person name="Zhang F."/>
            <person name="Jiang W."/>
            <person name="Ma Y."/>
            <person name="Chen M."/>
            <person name="Hao X."/>
            <person name="Li L."/>
            <person name="Tang Y."/>
            <person name="Lv G."/>
            <person name="Zhou Y."/>
            <person name="Sun X."/>
            <person name="Brodelius P.E."/>
            <person name="Rose J.K.C."/>
            <person name="Tang K."/>
        </authorList>
    </citation>
    <scope>NUCLEOTIDE SEQUENCE [LARGE SCALE GENOMIC DNA]</scope>
    <source>
        <strain evidence="6">cv. Huhao1</strain>
        <tissue evidence="5">Leaf</tissue>
    </source>
</reference>
<dbReference type="STRING" id="35608.A0A2U1KEU4"/>
<dbReference type="EMBL" id="PKPP01020276">
    <property type="protein sequence ID" value="PWA35297.1"/>
    <property type="molecule type" value="Genomic_DNA"/>
</dbReference>
<feature type="compositionally biased region" description="Low complexity" evidence="3">
    <location>
        <begin position="610"/>
        <end position="621"/>
    </location>
</feature>
<evidence type="ECO:0000256" key="3">
    <source>
        <dbReference type="SAM" id="MobiDB-lite"/>
    </source>
</evidence>
<dbReference type="GO" id="GO:0005524">
    <property type="term" value="F:ATP binding"/>
    <property type="evidence" value="ECO:0007669"/>
    <property type="project" value="UniProtKB-KW"/>
</dbReference>
<keyword evidence="4" id="KW-0472">Membrane</keyword>
<dbReference type="Gene3D" id="1.10.510.10">
    <property type="entry name" value="Transferase(Phosphotransferase) domain 1"/>
    <property type="match status" value="1"/>
</dbReference>
<gene>
    <name evidence="5" type="ORF">CTI12_AA610790</name>
</gene>
<keyword evidence="5" id="KW-0808">Transferase</keyword>
<evidence type="ECO:0000313" key="6">
    <source>
        <dbReference type="Proteomes" id="UP000245207"/>
    </source>
</evidence>
<protein>
    <submittedName>
        <fullName evidence="5">Concanavalin A-like lectin/glucanase domain, Serine/threonine-protein kinase, Ulk1/Ulk2</fullName>
    </submittedName>
</protein>
<dbReference type="Proteomes" id="UP000245207">
    <property type="component" value="Unassembled WGS sequence"/>
</dbReference>
<accession>A0A2U1KEU4</accession>
<keyword evidence="4" id="KW-1133">Transmembrane helix</keyword>
<dbReference type="GO" id="GO:0016301">
    <property type="term" value="F:kinase activity"/>
    <property type="evidence" value="ECO:0007669"/>
    <property type="project" value="UniProtKB-KW"/>
</dbReference>
<name>A0A2U1KEU4_ARTAN</name>
<evidence type="ECO:0000256" key="2">
    <source>
        <dbReference type="ARBA" id="ARBA00022840"/>
    </source>
</evidence>